<keyword evidence="3" id="KW-0547">Nucleotide-binding</keyword>
<evidence type="ECO:0000256" key="1">
    <source>
        <dbReference type="ARBA" id="ARBA00005417"/>
    </source>
</evidence>
<dbReference type="AlphaFoldDB" id="A0A7X2PAI2"/>
<organism evidence="6 7">
    <name type="scientific">Bullifex porci</name>
    <dbReference type="NCBI Taxonomy" id="2606638"/>
    <lineage>
        <taxon>Bacteria</taxon>
        <taxon>Pseudomonadati</taxon>
        <taxon>Spirochaetota</taxon>
        <taxon>Spirochaetia</taxon>
        <taxon>Spirochaetales</taxon>
        <taxon>Spirochaetaceae</taxon>
        <taxon>Bullifex</taxon>
    </lineage>
</organism>
<dbReference type="PANTHER" id="PTHR42734">
    <property type="entry name" value="METAL TRANSPORT SYSTEM ATP-BINDING PROTEIN TM_0124-RELATED"/>
    <property type="match status" value="1"/>
</dbReference>
<dbReference type="Gene3D" id="3.40.50.300">
    <property type="entry name" value="P-loop containing nucleotide triphosphate hydrolases"/>
    <property type="match status" value="1"/>
</dbReference>
<dbReference type="EMBL" id="VUNN01000001">
    <property type="protein sequence ID" value="MSU05311.1"/>
    <property type="molecule type" value="Genomic_DNA"/>
</dbReference>
<evidence type="ECO:0000259" key="5">
    <source>
        <dbReference type="PROSITE" id="PS50893"/>
    </source>
</evidence>
<evidence type="ECO:0000256" key="2">
    <source>
        <dbReference type="ARBA" id="ARBA00022448"/>
    </source>
</evidence>
<dbReference type="PANTHER" id="PTHR42734:SF17">
    <property type="entry name" value="METAL TRANSPORT SYSTEM ATP-BINDING PROTEIN TM_0124-RELATED"/>
    <property type="match status" value="1"/>
</dbReference>
<name>A0A7X2PAI2_9SPIO</name>
<feature type="domain" description="ABC transporter" evidence="5">
    <location>
        <begin position="2"/>
        <end position="246"/>
    </location>
</feature>
<dbReference type="InterPro" id="IPR003439">
    <property type="entry name" value="ABC_transporter-like_ATP-bd"/>
</dbReference>
<dbReference type="InterPro" id="IPR050153">
    <property type="entry name" value="Metal_Ion_Import_ABC"/>
</dbReference>
<gene>
    <name evidence="6" type="ORF">FYJ80_00720</name>
</gene>
<sequence length="262" mass="29348">MLEINHVTKVFFPGTVNEKVALEDINLKVNEGDVISVIGSNGSGKSTLFNMIAGTFPVTSGTIKLDSKDITKEKEYKRAFYMGRIFQDPTKGTSGNMSIKDNLSLSLTKGMKGLKFSYNNKKKAQFEELLKPIHLSDRLEDNVGLLSGGQRQALTLIMACLSKPRLLLLDEHTAALDPENARIVMELTKQYITKEKLTAMMVTHNMQFAIEFGNRLIMMDEGHIIMDVSGEEKKNLTIPILIERFKSLSKKEYTSDEGLLTH</sequence>
<dbReference type="GO" id="GO:0016887">
    <property type="term" value="F:ATP hydrolysis activity"/>
    <property type="evidence" value="ECO:0007669"/>
    <property type="project" value="InterPro"/>
</dbReference>
<reference evidence="6 7" key="1">
    <citation type="submission" date="2019-08" db="EMBL/GenBank/DDBJ databases">
        <title>In-depth cultivation of the pig gut microbiome towards novel bacterial diversity and tailored functional studies.</title>
        <authorList>
            <person name="Wylensek D."/>
            <person name="Hitch T.C.A."/>
            <person name="Clavel T."/>
        </authorList>
    </citation>
    <scope>NUCLEOTIDE SEQUENCE [LARGE SCALE GENOMIC DNA]</scope>
    <source>
        <strain evidence="6 7">NM-380-WT-3C1</strain>
    </source>
</reference>
<dbReference type="InterPro" id="IPR027417">
    <property type="entry name" value="P-loop_NTPase"/>
</dbReference>
<dbReference type="SUPFAM" id="SSF52540">
    <property type="entry name" value="P-loop containing nucleoside triphosphate hydrolases"/>
    <property type="match status" value="1"/>
</dbReference>
<keyword evidence="2" id="KW-0813">Transport</keyword>
<protein>
    <submittedName>
        <fullName evidence="6">ATP-binding cassette domain-containing protein</fullName>
    </submittedName>
</protein>
<dbReference type="RefSeq" id="WP_154424210.1">
    <property type="nucleotide sequence ID" value="NZ_JAQYGB010000041.1"/>
</dbReference>
<evidence type="ECO:0000313" key="6">
    <source>
        <dbReference type="EMBL" id="MSU05311.1"/>
    </source>
</evidence>
<evidence type="ECO:0000256" key="4">
    <source>
        <dbReference type="ARBA" id="ARBA00022840"/>
    </source>
</evidence>
<proteinExistence type="inferred from homology"/>
<comment type="similarity">
    <text evidence="1">Belongs to the ABC transporter superfamily.</text>
</comment>
<dbReference type="GO" id="GO:0005524">
    <property type="term" value="F:ATP binding"/>
    <property type="evidence" value="ECO:0007669"/>
    <property type="project" value="UniProtKB-KW"/>
</dbReference>
<evidence type="ECO:0000313" key="7">
    <source>
        <dbReference type="Proteomes" id="UP000460549"/>
    </source>
</evidence>
<dbReference type="PROSITE" id="PS50893">
    <property type="entry name" value="ABC_TRANSPORTER_2"/>
    <property type="match status" value="1"/>
</dbReference>
<accession>A0A7X2PAI2</accession>
<evidence type="ECO:0000256" key="3">
    <source>
        <dbReference type="ARBA" id="ARBA00022741"/>
    </source>
</evidence>
<dbReference type="InterPro" id="IPR003593">
    <property type="entry name" value="AAA+_ATPase"/>
</dbReference>
<keyword evidence="4 6" id="KW-0067">ATP-binding</keyword>
<keyword evidence="7" id="KW-1185">Reference proteome</keyword>
<dbReference type="Pfam" id="PF00005">
    <property type="entry name" value="ABC_tran"/>
    <property type="match status" value="1"/>
</dbReference>
<dbReference type="Proteomes" id="UP000460549">
    <property type="component" value="Unassembled WGS sequence"/>
</dbReference>
<comment type="caution">
    <text evidence="6">The sequence shown here is derived from an EMBL/GenBank/DDBJ whole genome shotgun (WGS) entry which is preliminary data.</text>
</comment>
<dbReference type="SMART" id="SM00382">
    <property type="entry name" value="AAA"/>
    <property type="match status" value="1"/>
</dbReference>